<comment type="caution">
    <text evidence="2">The sequence shown here is derived from an EMBL/GenBank/DDBJ whole genome shotgun (WGS) entry which is preliminary data.</text>
</comment>
<protein>
    <recommendedName>
        <fullName evidence="4">Lipoprotein</fullName>
    </recommendedName>
</protein>
<dbReference type="EMBL" id="JAGKQQ010000001">
    <property type="protein sequence ID" value="MBP3958825.1"/>
    <property type="molecule type" value="Genomic_DNA"/>
</dbReference>
<sequence length="56" mass="6210">MNTKRFLLTLIAFALMLPLSGCGCRRNSCNDDRRYAPPAGCCDKNAPPDFLPNPRP</sequence>
<name>A0ABS5BYK6_9BACT</name>
<gene>
    <name evidence="2" type="ORF">J8F10_26565</name>
</gene>
<dbReference type="PROSITE" id="PS51257">
    <property type="entry name" value="PROKAR_LIPOPROTEIN"/>
    <property type="match status" value="1"/>
</dbReference>
<evidence type="ECO:0000313" key="2">
    <source>
        <dbReference type="EMBL" id="MBP3958825.1"/>
    </source>
</evidence>
<reference evidence="2 3" key="1">
    <citation type="submission" date="2021-04" db="EMBL/GenBank/DDBJ databases">
        <authorList>
            <person name="Ivanova A."/>
        </authorList>
    </citation>
    <scope>NUCLEOTIDE SEQUENCE [LARGE SCALE GENOMIC DNA]</scope>
    <source>
        <strain evidence="2 3">G18</strain>
    </source>
</reference>
<keyword evidence="3" id="KW-1185">Reference proteome</keyword>
<evidence type="ECO:0008006" key="4">
    <source>
        <dbReference type="Google" id="ProtNLM"/>
    </source>
</evidence>
<dbReference type="RefSeq" id="WP_210659166.1">
    <property type="nucleotide sequence ID" value="NZ_JAGKQQ010000001.1"/>
</dbReference>
<feature type="signal peptide" evidence="1">
    <location>
        <begin position="1"/>
        <end position="23"/>
    </location>
</feature>
<evidence type="ECO:0000313" key="3">
    <source>
        <dbReference type="Proteomes" id="UP000676565"/>
    </source>
</evidence>
<feature type="chain" id="PRO_5045998210" description="Lipoprotein" evidence="1">
    <location>
        <begin position="24"/>
        <end position="56"/>
    </location>
</feature>
<keyword evidence="1" id="KW-0732">Signal</keyword>
<accession>A0ABS5BYK6</accession>
<proteinExistence type="predicted"/>
<evidence type="ECO:0000256" key="1">
    <source>
        <dbReference type="SAM" id="SignalP"/>
    </source>
</evidence>
<dbReference type="Proteomes" id="UP000676565">
    <property type="component" value="Unassembled WGS sequence"/>
</dbReference>
<organism evidence="2 3">
    <name type="scientific">Gemmata palustris</name>
    <dbReference type="NCBI Taxonomy" id="2822762"/>
    <lineage>
        <taxon>Bacteria</taxon>
        <taxon>Pseudomonadati</taxon>
        <taxon>Planctomycetota</taxon>
        <taxon>Planctomycetia</taxon>
        <taxon>Gemmatales</taxon>
        <taxon>Gemmataceae</taxon>
        <taxon>Gemmata</taxon>
    </lineage>
</organism>